<dbReference type="InterPro" id="IPR036413">
    <property type="entry name" value="YaeB-like_sf"/>
</dbReference>
<dbReference type="InterPro" id="IPR036414">
    <property type="entry name" value="YaeB_N_sf"/>
</dbReference>
<evidence type="ECO:0000256" key="2">
    <source>
        <dbReference type="ARBA" id="ARBA00033753"/>
    </source>
</evidence>
<dbReference type="AlphaFoldDB" id="B8DMX5"/>
<reference evidence="4" key="1">
    <citation type="submission" date="2008-10" db="EMBL/GenBank/DDBJ databases">
        <title>Complete sequence of Desulfovibrio vulgaris str. 'Miyazaki F'.</title>
        <authorList>
            <person name="Lucas S."/>
            <person name="Copeland A."/>
            <person name="Lapidus A."/>
            <person name="Glavina del Rio T."/>
            <person name="Dalin E."/>
            <person name="Tice H."/>
            <person name="Bruce D."/>
            <person name="Goodwin L."/>
            <person name="Pitluck S."/>
            <person name="Sims D."/>
            <person name="Brettin T."/>
            <person name="Detter J.C."/>
            <person name="Han C."/>
            <person name="Larimer F."/>
            <person name="Land M."/>
            <person name="Hauser L."/>
            <person name="Kyrpides N."/>
            <person name="Mikhailova N."/>
            <person name="Hazen T.C."/>
            <person name="Richardson P."/>
        </authorList>
    </citation>
    <scope>NUCLEOTIDE SEQUENCE</scope>
    <source>
        <strain evidence="4">Miyazaki F</strain>
    </source>
</reference>
<dbReference type="STRING" id="883.DvMF_2475"/>
<gene>
    <name evidence="4" type="ordered locus">DvMF_2475</name>
</gene>
<dbReference type="OrthoDB" id="9804309at2"/>
<dbReference type="NCBIfam" id="TIGR00104">
    <property type="entry name" value="tRNA_TsaA"/>
    <property type="match status" value="1"/>
</dbReference>
<dbReference type="InterPro" id="IPR023370">
    <property type="entry name" value="TrmO-like_N"/>
</dbReference>
<dbReference type="PROSITE" id="PS51668">
    <property type="entry name" value="TSAA_2"/>
    <property type="match status" value="1"/>
</dbReference>
<accession>B8DMX5</accession>
<dbReference type="PANTHER" id="PTHR12818">
    <property type="entry name" value="TRNA (ADENINE(37)-N6)-METHYLTRANSFERASE"/>
    <property type="match status" value="1"/>
</dbReference>
<dbReference type="PANTHER" id="PTHR12818:SF0">
    <property type="entry name" value="TRNA (ADENINE(37)-N6)-METHYLTRANSFERASE"/>
    <property type="match status" value="1"/>
</dbReference>
<feature type="domain" description="TsaA-like" evidence="3">
    <location>
        <begin position="127"/>
        <end position="258"/>
    </location>
</feature>
<keyword evidence="1" id="KW-0949">S-adenosyl-L-methionine</keyword>
<evidence type="ECO:0000313" key="4">
    <source>
        <dbReference type="EMBL" id="ACL09415.1"/>
    </source>
</evidence>
<dbReference type="CDD" id="cd09281">
    <property type="entry name" value="UPF0066"/>
    <property type="match status" value="1"/>
</dbReference>
<dbReference type="PROSITE" id="PS01318">
    <property type="entry name" value="TSAA_1"/>
    <property type="match status" value="1"/>
</dbReference>
<dbReference type="KEGG" id="dvm:DvMF_2475"/>
<dbReference type="SUPFAM" id="SSF118196">
    <property type="entry name" value="YaeB-like"/>
    <property type="match status" value="1"/>
</dbReference>
<dbReference type="EMBL" id="CP001197">
    <property type="protein sequence ID" value="ACL09415.1"/>
    <property type="molecule type" value="Genomic_DNA"/>
</dbReference>
<protein>
    <recommendedName>
        <fullName evidence="3">TsaA-like domain-containing protein</fullName>
    </recommendedName>
</protein>
<organism evidence="4">
    <name type="scientific">Nitratidesulfovibrio vulgaris (strain DSM 19637 / Miyazaki F)</name>
    <name type="common">Desulfovibrio vulgaris</name>
    <dbReference type="NCBI Taxonomy" id="883"/>
    <lineage>
        <taxon>Bacteria</taxon>
        <taxon>Pseudomonadati</taxon>
        <taxon>Thermodesulfobacteriota</taxon>
        <taxon>Desulfovibrionia</taxon>
        <taxon>Desulfovibrionales</taxon>
        <taxon>Desulfovibrionaceae</taxon>
        <taxon>Nitratidesulfovibrio</taxon>
    </lineage>
</organism>
<dbReference type="InterPro" id="IPR040372">
    <property type="entry name" value="YaeB-like"/>
</dbReference>
<dbReference type="HOGENOM" id="CLU_945720_0_0_7"/>
<dbReference type="eggNOG" id="COG1720">
    <property type="taxonomic scope" value="Bacteria"/>
</dbReference>
<evidence type="ECO:0000256" key="1">
    <source>
        <dbReference type="ARBA" id="ARBA00022691"/>
    </source>
</evidence>
<dbReference type="Gene3D" id="2.40.30.70">
    <property type="entry name" value="YaeB-like"/>
    <property type="match status" value="1"/>
</dbReference>
<proteinExistence type="inferred from homology"/>
<dbReference type="Pfam" id="PF01980">
    <property type="entry name" value="TrmO_N"/>
    <property type="match status" value="1"/>
</dbReference>
<evidence type="ECO:0000259" key="3">
    <source>
        <dbReference type="PROSITE" id="PS51668"/>
    </source>
</evidence>
<dbReference type="InterPro" id="IPR023368">
    <property type="entry name" value="UPF0066_cons_site"/>
</dbReference>
<name>B8DMX5_NITV9</name>
<comment type="similarity">
    <text evidence="2">Belongs to the tRNA methyltransferase O family.</text>
</comment>
<sequence length="294" mass="31022">MPFASFLPAALAPVLPVLLLALTALAVLLAFEAGCAPRGNAHDGELGLTTGRGAAMRLRLRELCGGPLALLLAGLGVPLLWPEPEAGVALLATATALHLLRGPAAAHAAPHSPPQQAADPKTPHISYAPVAHMRTPFTDVRGMPIQPVGAQGVAGSIDVLPEFAQGLADIEGFSHLLVIYHLHECKGFTLRVKPFLDNDEHGVFATRSPRRPNPIGISVLRLTGVTGNRLHVENVDMLDGTPVLDIKPYVPTFDVWDADRTGWFATVADNAVQCRADDRFVPADTTQPQTGGAS</sequence>